<dbReference type="PATRIC" id="fig|1297742.4.peg.1521"/>
<accession>A0A0H4WMH1</accession>
<dbReference type="KEGG" id="mym:A176_001503"/>
<name>A0A0H4WMH1_9BACT</name>
<dbReference type="Pfam" id="PF14518">
    <property type="entry name" value="Haem_oxygenas_2"/>
    <property type="match status" value="1"/>
</dbReference>
<dbReference type="PANTHER" id="PTHR40279">
    <property type="entry name" value="PQQC-LIKE PROTEIN"/>
    <property type="match status" value="1"/>
</dbReference>
<dbReference type="eggNOG" id="COG0819">
    <property type="taxonomic scope" value="Bacteria"/>
</dbReference>
<dbReference type="Proteomes" id="UP000009026">
    <property type="component" value="Chromosome"/>
</dbReference>
<dbReference type="InterPro" id="IPR039068">
    <property type="entry name" value="PqqC-like"/>
</dbReference>
<evidence type="ECO:0000256" key="1">
    <source>
        <dbReference type="ARBA" id="ARBA00023002"/>
    </source>
</evidence>
<dbReference type="AlphaFoldDB" id="A0A0H4WMH1"/>
<evidence type="ECO:0000313" key="2">
    <source>
        <dbReference type="EMBL" id="AKQ64591.1"/>
    </source>
</evidence>
<keyword evidence="1" id="KW-0560">Oxidoreductase</keyword>
<dbReference type="GO" id="GO:0016491">
    <property type="term" value="F:oxidoreductase activity"/>
    <property type="evidence" value="ECO:0007669"/>
    <property type="project" value="UniProtKB-KW"/>
</dbReference>
<protein>
    <submittedName>
        <fullName evidence="2">PqqC-like protein</fullName>
    </submittedName>
</protein>
<dbReference type="RefSeq" id="WP_002634700.1">
    <property type="nucleotide sequence ID" value="NZ_CP012109.1"/>
</dbReference>
<proteinExistence type="predicted"/>
<dbReference type="Gene3D" id="1.20.910.10">
    <property type="entry name" value="Heme oxygenase-like"/>
    <property type="match status" value="1"/>
</dbReference>
<dbReference type="OrthoDB" id="277294at2"/>
<gene>
    <name evidence="2" type="ORF">A176_001503</name>
</gene>
<keyword evidence="3" id="KW-1185">Reference proteome</keyword>
<dbReference type="SMART" id="SM01236">
    <property type="entry name" value="Haem_oxygenase_2"/>
    <property type="match status" value="1"/>
</dbReference>
<evidence type="ECO:0000313" key="3">
    <source>
        <dbReference type="Proteomes" id="UP000009026"/>
    </source>
</evidence>
<dbReference type="STRING" id="1297742.A176_001503"/>
<dbReference type="EMBL" id="CP012109">
    <property type="protein sequence ID" value="AKQ64591.1"/>
    <property type="molecule type" value="Genomic_DNA"/>
</dbReference>
<sequence>MDSPSLVRNLRLRQHIAGLKTAWNVPDTPYFRALREGTFAREDFVETQLQFFAAVAHFSRPMAVLASRLPHASQRLPLVENVFDEHGRGTLAHGHEHTFRTLLERLGVPATQVDALVSWPEVRAFNLALTGIAAFEDTRTGLAVFGIIEDLFSGISLALGRSIVERGWLNAAQVVHYPTHADLDELHAEGFIQQLDAPHEADTAAAHVIEQGLALGGHLFLSLYDDLFRARGRRRP</sequence>
<dbReference type="SUPFAM" id="SSF48613">
    <property type="entry name" value="Heme oxygenase-like"/>
    <property type="match status" value="1"/>
</dbReference>
<organism evidence="2 3">
    <name type="scientific">Pseudomyxococcus hansupus</name>
    <dbReference type="NCBI Taxonomy" id="1297742"/>
    <lineage>
        <taxon>Bacteria</taxon>
        <taxon>Pseudomonadati</taxon>
        <taxon>Myxococcota</taxon>
        <taxon>Myxococcia</taxon>
        <taxon>Myxococcales</taxon>
        <taxon>Cystobacterineae</taxon>
        <taxon>Myxococcaceae</taxon>
        <taxon>Pseudomyxococcus</taxon>
    </lineage>
</organism>
<reference evidence="2 3" key="1">
    <citation type="journal article" date="2016" name="PLoS ONE">
        <title>Complete Genome Sequence and Comparative Genomics of a Novel Myxobacterium Myxococcus hansupus.</title>
        <authorList>
            <person name="Sharma G."/>
            <person name="Narwani T."/>
            <person name="Subramanian S."/>
        </authorList>
    </citation>
    <scope>NUCLEOTIDE SEQUENCE [LARGE SCALE GENOMIC DNA]</scope>
    <source>
        <strain evidence="3">mixupus</strain>
    </source>
</reference>
<dbReference type="InterPro" id="IPR016084">
    <property type="entry name" value="Haem_Oase-like_multi-hlx"/>
</dbReference>
<dbReference type="PANTHER" id="PTHR40279:SF3">
    <property type="entry name" value="4-AMINOBENZOATE SYNTHASE"/>
    <property type="match status" value="1"/>
</dbReference>